<feature type="region of interest" description="Disordered" evidence="4">
    <location>
        <begin position="716"/>
        <end position="741"/>
    </location>
</feature>
<comment type="caution">
    <text evidence="6">The sequence shown here is derived from an EMBL/GenBank/DDBJ whole genome shotgun (WGS) entry which is preliminary data.</text>
</comment>
<feature type="region of interest" description="Disordered" evidence="4">
    <location>
        <begin position="415"/>
        <end position="490"/>
    </location>
</feature>
<sequence length="741" mass="82283">MSNVGALHAFPSNKPLHTIEESGHSDYEPTERGDSRLQEYEDIYYNQAVRLAAEEWQASASDNSSRSDEGPASPRADARSRLGQLRHRTNSNKQAPFQESEGSDHASAQRSSPRESGTFSVEESNTDVTSTMQQSLRGEPSDNDNPFVAPSDEFDLAAPIKIGSDLHALEALCDLLFAGEHLKKIFADPSTLLDFTAFLSACRPRSIPMLMYHLDAADALKAVNYAITIADSLEAIPGHDFTSVPTKTSMNSELEFKADKAFNVLVKEDLPAFVTQLYVQTVKSSMMRRITGPAVPPSRDEPEGMLEVFCLTDPSRTDNPIVFASKAFHQMTQYSMGYVIGRNCRFLQGPRTNKASIDRIRKALDEGRDHCDLILNYRRDGSPFLNVLMLAQLRDVSGKIRYTLGAQIDVSNVLPDSADLDGAVPQRGPQIDFMGPIPPPEGNKPKDTSQDPREMVDSQNQHEDRGRRAPTIQEQADDDTRSTNGNWQRPTALLRGLSSVSLSEYGSESWVNNKLGGFYQHYLLIRPYPSLRVLFASPSLRLPGIVQAPIIDKIGGSPEVREELTQALAQGRSVTAKVRWVMKPGDRGRNRWIAFTPLVGSHDQIGVWIAILVDEESENELRLVPPVKFRVPELKRPATAPPKAKDRLPDAKAIDAYLEKPMPPLPERRVPSRNEESPAASISPTATSFLPEIDEAYESLEVRLRKKRERDAARLLEKNGAPIKPTYKSLSPYAFMNNDGP</sequence>
<feature type="region of interest" description="Disordered" evidence="4">
    <location>
        <begin position="1"/>
        <end position="39"/>
    </location>
</feature>
<evidence type="ECO:0000256" key="2">
    <source>
        <dbReference type="ARBA" id="ARBA00022643"/>
    </source>
</evidence>
<dbReference type="InterPro" id="IPR000014">
    <property type="entry name" value="PAS"/>
</dbReference>
<accession>A0A8H7DYS2</accession>
<dbReference type="Gene3D" id="3.30.450.20">
    <property type="entry name" value="PAS domain"/>
    <property type="match status" value="1"/>
</dbReference>
<dbReference type="Pfam" id="PF13426">
    <property type="entry name" value="PAS_9"/>
    <property type="match status" value="1"/>
</dbReference>
<dbReference type="PANTHER" id="PTHR47429">
    <property type="entry name" value="PROTEIN TWIN LOV 1"/>
    <property type="match status" value="1"/>
</dbReference>
<feature type="region of interest" description="Disordered" evidence="4">
    <location>
        <begin position="659"/>
        <end position="687"/>
    </location>
</feature>
<dbReference type="InterPro" id="IPR035965">
    <property type="entry name" value="PAS-like_dom_sf"/>
</dbReference>
<feature type="compositionally biased region" description="Basic and acidic residues" evidence="4">
    <location>
        <begin position="17"/>
        <end position="39"/>
    </location>
</feature>
<keyword evidence="7" id="KW-1185">Reference proteome</keyword>
<feature type="compositionally biased region" description="Low complexity" evidence="4">
    <location>
        <begin position="677"/>
        <end position="687"/>
    </location>
</feature>
<feature type="compositionally biased region" description="Basic and acidic residues" evidence="4">
    <location>
        <begin position="666"/>
        <end position="676"/>
    </location>
</feature>
<evidence type="ECO:0000256" key="3">
    <source>
        <dbReference type="ARBA" id="ARBA00022991"/>
    </source>
</evidence>
<dbReference type="Proteomes" id="UP000606974">
    <property type="component" value="Unassembled WGS sequence"/>
</dbReference>
<evidence type="ECO:0000256" key="4">
    <source>
        <dbReference type="SAM" id="MobiDB-lite"/>
    </source>
</evidence>
<feature type="compositionally biased region" description="Polar residues" evidence="4">
    <location>
        <begin position="106"/>
        <end position="136"/>
    </location>
</feature>
<evidence type="ECO:0000259" key="5">
    <source>
        <dbReference type="Pfam" id="PF13426"/>
    </source>
</evidence>
<evidence type="ECO:0000313" key="6">
    <source>
        <dbReference type="EMBL" id="KAF7504264.1"/>
    </source>
</evidence>
<gene>
    <name evidence="6" type="ORF">GJ744_002522</name>
</gene>
<protein>
    <recommendedName>
        <fullName evidence="5">PAS domain-containing protein</fullName>
    </recommendedName>
</protein>
<dbReference type="EMBL" id="JAACFV010000143">
    <property type="protein sequence ID" value="KAF7504264.1"/>
    <property type="molecule type" value="Genomic_DNA"/>
</dbReference>
<dbReference type="OrthoDB" id="447251at2759"/>
<dbReference type="AlphaFoldDB" id="A0A8H7DYS2"/>
<dbReference type="PANTHER" id="PTHR47429:SF9">
    <property type="entry name" value="PAS DOMAIN-CONTAINING PROTEIN"/>
    <property type="match status" value="1"/>
</dbReference>
<keyword evidence="3" id="KW-0157">Chromophore</keyword>
<name>A0A8H7DYS2_9EURO</name>
<evidence type="ECO:0000256" key="1">
    <source>
        <dbReference type="ARBA" id="ARBA00022630"/>
    </source>
</evidence>
<dbReference type="SUPFAM" id="SSF55785">
    <property type="entry name" value="PYP-like sensor domain (PAS domain)"/>
    <property type="match status" value="1"/>
</dbReference>
<evidence type="ECO:0000313" key="7">
    <source>
        <dbReference type="Proteomes" id="UP000606974"/>
    </source>
</evidence>
<keyword evidence="2" id="KW-0288">FMN</keyword>
<keyword evidence="1" id="KW-0285">Flavoprotein</keyword>
<feature type="region of interest" description="Disordered" evidence="4">
    <location>
        <begin position="56"/>
        <end position="149"/>
    </location>
</feature>
<feature type="compositionally biased region" description="Basic and acidic residues" evidence="4">
    <location>
        <begin position="443"/>
        <end position="467"/>
    </location>
</feature>
<feature type="domain" description="PAS" evidence="5">
    <location>
        <begin position="316"/>
        <end position="411"/>
    </location>
</feature>
<dbReference type="GO" id="GO:0005634">
    <property type="term" value="C:nucleus"/>
    <property type="evidence" value="ECO:0007669"/>
    <property type="project" value="TreeGrafter"/>
</dbReference>
<proteinExistence type="predicted"/>
<organism evidence="6 7">
    <name type="scientific">Endocarpon pusillum</name>
    <dbReference type="NCBI Taxonomy" id="364733"/>
    <lineage>
        <taxon>Eukaryota</taxon>
        <taxon>Fungi</taxon>
        <taxon>Dikarya</taxon>
        <taxon>Ascomycota</taxon>
        <taxon>Pezizomycotina</taxon>
        <taxon>Eurotiomycetes</taxon>
        <taxon>Chaetothyriomycetidae</taxon>
        <taxon>Verrucariales</taxon>
        <taxon>Verrucariaceae</taxon>
        <taxon>Endocarpon</taxon>
    </lineage>
</organism>
<reference evidence="6" key="1">
    <citation type="submission" date="2020-02" db="EMBL/GenBank/DDBJ databases">
        <authorList>
            <person name="Palmer J.M."/>
        </authorList>
    </citation>
    <scope>NUCLEOTIDE SEQUENCE</scope>
    <source>
        <strain evidence="6">EPUS1.4</strain>
        <tissue evidence="6">Thallus</tissue>
    </source>
</reference>